<dbReference type="InterPro" id="IPR053158">
    <property type="entry name" value="CapK_Type1_Caps_Biosynth"/>
</dbReference>
<evidence type="ECO:0000313" key="1">
    <source>
        <dbReference type="EMBL" id="SDK33372.1"/>
    </source>
</evidence>
<dbReference type="AlphaFoldDB" id="A0A1G9B1G1"/>
<gene>
    <name evidence="1" type="ORF">SAMN05428953_11438</name>
</gene>
<dbReference type="PANTHER" id="PTHR36932">
    <property type="entry name" value="CAPSULAR POLYSACCHARIDE BIOSYNTHESIS PROTEIN"/>
    <property type="match status" value="1"/>
</dbReference>
<dbReference type="RefSeq" id="WP_091596621.1">
    <property type="nucleotide sequence ID" value="NZ_FNEE01000014.1"/>
</dbReference>
<dbReference type="InterPro" id="IPR042099">
    <property type="entry name" value="ANL_N_sf"/>
</dbReference>
<dbReference type="PANTHER" id="PTHR36932:SF1">
    <property type="entry name" value="CAPSULAR POLYSACCHARIDE BIOSYNTHESIS PROTEIN"/>
    <property type="match status" value="1"/>
</dbReference>
<dbReference type="EMBL" id="FNEE01000014">
    <property type="protein sequence ID" value="SDK33372.1"/>
    <property type="molecule type" value="Genomic_DNA"/>
</dbReference>
<accession>A0A1G9B1G1</accession>
<dbReference type="Gene3D" id="3.40.50.12780">
    <property type="entry name" value="N-terminal domain of ligase-like"/>
    <property type="match status" value="1"/>
</dbReference>
<proteinExistence type="predicted"/>
<sequence length="472" mass="52140">MNFLDVARGAYVRSPPAVRRLLAPMLALAPTRVKFGATYRSWRSRIAMAAEDPIYAGQFHLAALRALLRKAHAGSPFYRDSIDQALGPGFDLSTLGLADLRRLPVLSKDILRAAGTAALAVPIAQLDEASGNGSSTDKPFRFYLDKDRSAREMAFVYHVWSRIGYDEDTARVCFRGFSLDATGKRLHEWDPALRELRLSVFPMTVDDADAYLDLIDARGITYFYGYPSAIELFCRHMRVLDRVPKRPVKGMMMISEPVHAHQREIIRSVLGNVPLSCFYGLSEKVLFAEETPGAPGSYAFNPLYGLAELVDAAGEPVTETGKEGRLVGTGFLSTGMPFIRYDTGDSARLVELPNEANGQRLRVEAVMPRRNVDYLVTADGGRVVTTHLVPDGPAFFDGIEELQFYQDQPGEALIRYIPTAGAAPACAARLVETLVNRTNGRIRFCLKAVDRIAAGRGGKRALINQQLDMSRY</sequence>
<keyword evidence="1" id="KW-0436">Ligase</keyword>
<protein>
    <submittedName>
        <fullName evidence="1">Phenylacetate-CoA ligase</fullName>
    </submittedName>
</protein>
<dbReference type="Proteomes" id="UP000198894">
    <property type="component" value="Unassembled WGS sequence"/>
</dbReference>
<reference evidence="2" key="1">
    <citation type="submission" date="2016-10" db="EMBL/GenBank/DDBJ databases">
        <authorList>
            <person name="Varghese N."/>
            <person name="Submissions S."/>
        </authorList>
    </citation>
    <scope>NUCLEOTIDE SEQUENCE [LARGE SCALE GENOMIC DNA]</scope>
    <source>
        <strain evidence="2">CGMCC 1.11022</strain>
    </source>
</reference>
<keyword evidence="2" id="KW-1185">Reference proteome</keyword>
<dbReference type="GO" id="GO:0016874">
    <property type="term" value="F:ligase activity"/>
    <property type="evidence" value="ECO:0007669"/>
    <property type="project" value="UniProtKB-KW"/>
</dbReference>
<dbReference type="SUPFAM" id="SSF56801">
    <property type="entry name" value="Acetyl-CoA synthetase-like"/>
    <property type="match status" value="1"/>
</dbReference>
<organism evidence="1 2">
    <name type="scientific">Mesorhizobium muleiense</name>
    <dbReference type="NCBI Taxonomy" id="1004279"/>
    <lineage>
        <taxon>Bacteria</taxon>
        <taxon>Pseudomonadati</taxon>
        <taxon>Pseudomonadota</taxon>
        <taxon>Alphaproteobacteria</taxon>
        <taxon>Hyphomicrobiales</taxon>
        <taxon>Phyllobacteriaceae</taxon>
        <taxon>Mesorhizobium</taxon>
    </lineage>
</organism>
<name>A0A1G9B1G1_9HYPH</name>
<evidence type="ECO:0000313" key="2">
    <source>
        <dbReference type="Proteomes" id="UP000198894"/>
    </source>
</evidence>